<keyword evidence="1" id="KW-0732">Signal</keyword>
<accession>A0A6J4GCV7</accession>
<organism evidence="2 3">
    <name type="scientific">Flavobacterium bizetiae</name>
    <dbReference type="NCBI Taxonomy" id="2704140"/>
    <lineage>
        <taxon>Bacteria</taxon>
        <taxon>Pseudomonadati</taxon>
        <taxon>Bacteroidota</taxon>
        <taxon>Flavobacteriia</taxon>
        <taxon>Flavobacteriales</taxon>
        <taxon>Flavobacteriaceae</taxon>
        <taxon>Flavobacterium</taxon>
    </lineage>
</organism>
<gene>
    <name evidence="2" type="ORF">FLA105534_01436</name>
</gene>
<protein>
    <recommendedName>
        <fullName evidence="4">DUF4595 domain-containing protein</fullName>
    </recommendedName>
</protein>
<dbReference type="Proteomes" id="UP000479938">
    <property type="component" value="Unassembled WGS sequence"/>
</dbReference>
<evidence type="ECO:0008006" key="4">
    <source>
        <dbReference type="Google" id="ProtNLM"/>
    </source>
</evidence>
<feature type="signal peptide" evidence="1">
    <location>
        <begin position="1"/>
        <end position="21"/>
    </location>
</feature>
<dbReference type="RefSeq" id="WP_173970120.1">
    <property type="nucleotide sequence ID" value="NZ_CADCSU010000065.1"/>
</dbReference>
<feature type="chain" id="PRO_5026763789" description="DUF4595 domain-containing protein" evidence="1">
    <location>
        <begin position="22"/>
        <end position="254"/>
    </location>
</feature>
<name>A0A6J4GCV7_9FLAO</name>
<evidence type="ECO:0000313" key="3">
    <source>
        <dbReference type="Proteomes" id="UP000479938"/>
    </source>
</evidence>
<sequence length="254" mass="28882">MKKILCLLSATLLLFTSCSNDDNQSSNSEESLFVKEILIDYNGKTNAQKISYDGNKIKSITFQNGEKTTYTYSDNLITRIANLDTNGNPVSAMEYKYVNGKIYSYLNISYNSSIPEYKNLTKYIYNQDGTVSYQVYKVNFINGAEQEKDAVSGKFYFKDGNISKEEYFSDNVLEITTSYEYDTKNNNFKNILSYNLLLNLMPSVNNSIKATTTPKNGVIGTVNNIYEYNSKGYPTTKMVDVVNGKPFSTVRYNY</sequence>
<evidence type="ECO:0000313" key="2">
    <source>
        <dbReference type="EMBL" id="CAA9197029.1"/>
    </source>
</evidence>
<dbReference type="EMBL" id="CADCSU010000065">
    <property type="protein sequence ID" value="CAA9197029.1"/>
    <property type="molecule type" value="Genomic_DNA"/>
</dbReference>
<dbReference type="PROSITE" id="PS51257">
    <property type="entry name" value="PROKAR_LIPOPROTEIN"/>
    <property type="match status" value="1"/>
</dbReference>
<keyword evidence="3" id="KW-1185">Reference proteome</keyword>
<dbReference type="AlphaFoldDB" id="A0A6J4GCV7"/>
<reference evidence="2 3" key="1">
    <citation type="submission" date="2020-02" db="EMBL/GenBank/DDBJ databases">
        <authorList>
            <person name="Criscuolo A."/>
        </authorList>
    </citation>
    <scope>NUCLEOTIDE SEQUENCE [LARGE SCALE GENOMIC DNA]</scope>
    <source>
        <strain evidence="2">CIP105534</strain>
    </source>
</reference>
<evidence type="ECO:0000256" key="1">
    <source>
        <dbReference type="SAM" id="SignalP"/>
    </source>
</evidence>
<proteinExistence type="predicted"/>